<feature type="region of interest" description="Disordered" evidence="1">
    <location>
        <begin position="456"/>
        <end position="481"/>
    </location>
</feature>
<feature type="compositionally biased region" description="Basic and acidic residues" evidence="1">
    <location>
        <begin position="98"/>
        <end position="108"/>
    </location>
</feature>
<evidence type="ECO:0000313" key="2">
    <source>
        <dbReference type="EMBL" id="KAJ7949706.1"/>
    </source>
</evidence>
<proteinExistence type="predicted"/>
<dbReference type="PANTHER" id="PTHR34461:SF2">
    <property type="entry name" value="EXPRESSED PROTEIN"/>
    <property type="match status" value="1"/>
</dbReference>
<name>A0AAD7PBS4_QUISA</name>
<dbReference type="EMBL" id="JARAOO010000012">
    <property type="protein sequence ID" value="KAJ7949706.1"/>
    <property type="molecule type" value="Genomic_DNA"/>
</dbReference>
<accession>A0AAD7PBS4</accession>
<dbReference type="PANTHER" id="PTHR34461">
    <property type="entry name" value="EXPRESSED PROTEIN"/>
    <property type="match status" value="1"/>
</dbReference>
<sequence>MELRSCSHLHFIQAIKFGSVIKVQNVTRGAPVLSFKNVSDLYKTEDANNHNSLPRIRPKDEFGTLMFDCDRGKAERSCALVEERATVKSDPEAPVSESDDRTSSDMDHSSFDNITLKLFKDRCKTKKRKRTQVINSSRTVETYPQVKQEYMCMQTMEDDFDLMETLSHWRSKLSKNVKVKKKLVKRCHATSQGVKSIVESEKIQTCQDLLVHAGDSAPIVGVKLEVPEYKCLGHLNMCSFIGDDSLGCDESETANECVLEHEISIASTNESQTFGSWYNSMEHDDPIPLQVMTASGSYIAVANSEKSDGQFLYSCAALFENEGRITNFVCNDNFPLSVSISEDCKSYIYGNCRDKFFEHKMLGLPNGNTKDQLLDISTQSSLQGIDLGNGDDSWEFGVCRMGESPGNAEVQAITCSTSDCSMSYDVTDDFPTDEEKLSLSFAYDDEKRHYNDAMNELASDGDKHDDQNRHHSGELTSDDLSTDEKQQLISFAYNAGKRLPCDTNELTSGADECYSYSKLHHPERLLSGRKAISPTSQERLCKAMQTTELNDKDHFKSRGKLDFVEETEQKIGTADGPDKIMRTGFTVNSKQTIRKSKRVAAKSCSESAIAFSQRQMHDIEYIAMKLTNELKSMKDLVVDMMQSESCPASSLKHKMGQAKVAVKNVSKVEAITKRWLSMMGRDCSRFCKIMELTNDSLASGDVVSKERKKIAFADEAGEKTEDRLAASIVPAIQEVRRSTLKSLRGVYFL</sequence>
<dbReference type="Proteomes" id="UP001163823">
    <property type="component" value="Chromosome 12"/>
</dbReference>
<evidence type="ECO:0000313" key="3">
    <source>
        <dbReference type="Proteomes" id="UP001163823"/>
    </source>
</evidence>
<organism evidence="2 3">
    <name type="scientific">Quillaja saponaria</name>
    <name type="common">Soap bark tree</name>
    <dbReference type="NCBI Taxonomy" id="32244"/>
    <lineage>
        <taxon>Eukaryota</taxon>
        <taxon>Viridiplantae</taxon>
        <taxon>Streptophyta</taxon>
        <taxon>Embryophyta</taxon>
        <taxon>Tracheophyta</taxon>
        <taxon>Spermatophyta</taxon>
        <taxon>Magnoliopsida</taxon>
        <taxon>eudicotyledons</taxon>
        <taxon>Gunneridae</taxon>
        <taxon>Pentapetalae</taxon>
        <taxon>rosids</taxon>
        <taxon>fabids</taxon>
        <taxon>Fabales</taxon>
        <taxon>Quillajaceae</taxon>
        <taxon>Quillaja</taxon>
    </lineage>
</organism>
<feature type="region of interest" description="Disordered" evidence="1">
    <location>
        <begin position="84"/>
        <end position="108"/>
    </location>
</feature>
<gene>
    <name evidence="2" type="ORF">O6P43_030012</name>
</gene>
<keyword evidence="3" id="KW-1185">Reference proteome</keyword>
<feature type="compositionally biased region" description="Basic and acidic residues" evidence="1">
    <location>
        <begin position="460"/>
        <end position="473"/>
    </location>
</feature>
<dbReference type="AlphaFoldDB" id="A0AAD7PBS4"/>
<comment type="caution">
    <text evidence="2">The sequence shown here is derived from an EMBL/GenBank/DDBJ whole genome shotgun (WGS) entry which is preliminary data.</text>
</comment>
<evidence type="ECO:0000256" key="1">
    <source>
        <dbReference type="SAM" id="MobiDB-lite"/>
    </source>
</evidence>
<protein>
    <submittedName>
        <fullName evidence="2">Titin like</fullName>
    </submittedName>
</protein>
<dbReference type="KEGG" id="qsa:O6P43_030012"/>
<reference evidence="2" key="1">
    <citation type="journal article" date="2023" name="Science">
        <title>Elucidation of the pathway for biosynthesis of saponin adjuvants from the soapbark tree.</title>
        <authorList>
            <person name="Reed J."/>
            <person name="Orme A."/>
            <person name="El-Demerdash A."/>
            <person name="Owen C."/>
            <person name="Martin L.B.B."/>
            <person name="Misra R.C."/>
            <person name="Kikuchi S."/>
            <person name="Rejzek M."/>
            <person name="Martin A.C."/>
            <person name="Harkess A."/>
            <person name="Leebens-Mack J."/>
            <person name="Louveau T."/>
            <person name="Stephenson M.J."/>
            <person name="Osbourn A."/>
        </authorList>
    </citation>
    <scope>NUCLEOTIDE SEQUENCE</scope>
    <source>
        <strain evidence="2">S10</strain>
    </source>
</reference>